<protein>
    <submittedName>
        <fullName evidence="2">Gamma-glutamylcyclotransferase</fullName>
    </submittedName>
</protein>
<accession>A0ABQ0U5Q5</accession>
<evidence type="ECO:0000313" key="3">
    <source>
        <dbReference type="Proteomes" id="UP000321121"/>
    </source>
</evidence>
<dbReference type="Proteomes" id="UP000321121">
    <property type="component" value="Unassembled WGS sequence"/>
</dbReference>
<evidence type="ECO:0000313" key="2">
    <source>
        <dbReference type="EMBL" id="GEK73491.1"/>
    </source>
</evidence>
<dbReference type="SUPFAM" id="SSF110857">
    <property type="entry name" value="Gamma-glutamyl cyclotransferase-like"/>
    <property type="match status" value="1"/>
</dbReference>
<name>A0ABQ0U5Q5_9GAMM</name>
<keyword evidence="3" id="KW-1185">Reference proteome</keyword>
<sequence length="133" mass="14749">MHSPAIAIARTPLVAVYGTLKRGLRNHHWLNGADFVGTDVLTGVTLFDLGPYPGARLERSMGVEIEVFRVDTAGLKELDVLEDYRVRRPASGTYDRVVHATAFGPAWLYLYNRDVAGCPVIREGGWQPRQSVI</sequence>
<dbReference type="InterPro" id="IPR013024">
    <property type="entry name" value="GGCT-like"/>
</dbReference>
<feature type="domain" description="Gamma-glutamylcyclotransferase AIG2-like" evidence="1">
    <location>
        <begin position="14"/>
        <end position="127"/>
    </location>
</feature>
<gene>
    <name evidence="2" type="ORF">HHA04nite_20350</name>
</gene>
<dbReference type="CDD" id="cd06661">
    <property type="entry name" value="GGCT_like"/>
    <property type="match status" value="1"/>
</dbReference>
<dbReference type="InterPro" id="IPR009288">
    <property type="entry name" value="AIG2-like_dom"/>
</dbReference>
<dbReference type="InterPro" id="IPR036568">
    <property type="entry name" value="GGCT-like_sf"/>
</dbReference>
<comment type="caution">
    <text evidence="2">The sequence shown here is derived from an EMBL/GenBank/DDBJ whole genome shotgun (WGS) entry which is preliminary data.</text>
</comment>
<reference evidence="2 3" key="1">
    <citation type="submission" date="2019-07" db="EMBL/GenBank/DDBJ databases">
        <title>Whole genome shotgun sequence of Halomonas halophila NBRC 102604.</title>
        <authorList>
            <person name="Hosoyama A."/>
            <person name="Uohara A."/>
            <person name="Ohji S."/>
            <person name="Ichikawa N."/>
        </authorList>
    </citation>
    <scope>NUCLEOTIDE SEQUENCE [LARGE SCALE GENOMIC DNA]</scope>
    <source>
        <strain evidence="2 3">NBRC 102604</strain>
    </source>
</reference>
<organism evidence="2 3">
    <name type="scientific">Halomonas halophila</name>
    <dbReference type="NCBI Taxonomy" id="29573"/>
    <lineage>
        <taxon>Bacteria</taxon>
        <taxon>Pseudomonadati</taxon>
        <taxon>Pseudomonadota</taxon>
        <taxon>Gammaproteobacteria</taxon>
        <taxon>Oceanospirillales</taxon>
        <taxon>Halomonadaceae</taxon>
        <taxon>Halomonas</taxon>
    </lineage>
</organism>
<dbReference type="EMBL" id="BJUS01000023">
    <property type="protein sequence ID" value="GEK73491.1"/>
    <property type="molecule type" value="Genomic_DNA"/>
</dbReference>
<dbReference type="Gene3D" id="3.10.490.10">
    <property type="entry name" value="Gamma-glutamyl cyclotransferase-like"/>
    <property type="match status" value="1"/>
</dbReference>
<evidence type="ECO:0000259" key="1">
    <source>
        <dbReference type="Pfam" id="PF06094"/>
    </source>
</evidence>
<dbReference type="RefSeq" id="WP_046079922.1">
    <property type="nucleotide sequence ID" value="NZ_BJUS01000023.1"/>
</dbReference>
<proteinExistence type="predicted"/>
<dbReference type="Pfam" id="PF06094">
    <property type="entry name" value="GGACT"/>
    <property type="match status" value="1"/>
</dbReference>